<evidence type="ECO:0000313" key="4">
    <source>
        <dbReference type="Proteomes" id="UP000729701"/>
    </source>
</evidence>
<gene>
    <name evidence="3" type="ORF">KME60_10345</name>
</gene>
<dbReference type="AlphaFoldDB" id="A0A951QNH6"/>
<accession>A0A951QNH6</accession>
<protein>
    <submittedName>
        <fullName evidence="3">Uncharacterized protein</fullName>
    </submittedName>
</protein>
<sequence>MLEIKKIFHKIAFLMLAGFVWMIIPATNAQAAGYYSGDLSTQDHYRLERAAHGNQGGVAPYFANKDRVEEKMGRNANVTPNIGEDDYVESGKRAAEVIPKDLGTGSRQKNPVDMLKRAGEEVVNNPLKRSFGVNDYDRSPIEEELARNKAERGDYK</sequence>
<dbReference type="EMBL" id="JAHHGZ010000009">
    <property type="protein sequence ID" value="MBW4667810.1"/>
    <property type="molecule type" value="Genomic_DNA"/>
</dbReference>
<name>A0A951QNH6_9CYAN</name>
<feature type="chain" id="PRO_5037498773" evidence="2">
    <location>
        <begin position="32"/>
        <end position="156"/>
    </location>
</feature>
<reference evidence="3" key="2">
    <citation type="journal article" date="2022" name="Microbiol. Resour. Announc.">
        <title>Metagenome Sequencing to Explore Phylogenomics of Terrestrial Cyanobacteria.</title>
        <authorList>
            <person name="Ward R.D."/>
            <person name="Stajich J.E."/>
            <person name="Johansen J.R."/>
            <person name="Huntemann M."/>
            <person name="Clum A."/>
            <person name="Foster B."/>
            <person name="Foster B."/>
            <person name="Roux S."/>
            <person name="Palaniappan K."/>
            <person name="Varghese N."/>
            <person name="Mukherjee S."/>
            <person name="Reddy T.B.K."/>
            <person name="Daum C."/>
            <person name="Copeland A."/>
            <person name="Chen I.A."/>
            <person name="Ivanova N.N."/>
            <person name="Kyrpides N.C."/>
            <person name="Shapiro N."/>
            <person name="Eloe-Fadrosh E.A."/>
            <person name="Pietrasiak N."/>
        </authorList>
    </citation>
    <scope>NUCLEOTIDE SEQUENCE</scope>
    <source>
        <strain evidence="3">GSE-NOS-MK-12-04C</strain>
    </source>
</reference>
<evidence type="ECO:0000313" key="3">
    <source>
        <dbReference type="EMBL" id="MBW4667810.1"/>
    </source>
</evidence>
<evidence type="ECO:0000256" key="2">
    <source>
        <dbReference type="SAM" id="SignalP"/>
    </source>
</evidence>
<dbReference type="Proteomes" id="UP000729701">
    <property type="component" value="Unassembled WGS sequence"/>
</dbReference>
<organism evidence="3 4">
    <name type="scientific">Cyanomargarita calcarea GSE-NOS-MK-12-04C</name>
    <dbReference type="NCBI Taxonomy" id="2839659"/>
    <lineage>
        <taxon>Bacteria</taxon>
        <taxon>Bacillati</taxon>
        <taxon>Cyanobacteriota</taxon>
        <taxon>Cyanophyceae</taxon>
        <taxon>Nostocales</taxon>
        <taxon>Cyanomargaritaceae</taxon>
        <taxon>Cyanomargarita</taxon>
    </lineage>
</organism>
<feature type="region of interest" description="Disordered" evidence="1">
    <location>
        <begin position="129"/>
        <end position="156"/>
    </location>
</feature>
<reference evidence="3" key="1">
    <citation type="submission" date="2021-05" db="EMBL/GenBank/DDBJ databases">
        <authorList>
            <person name="Pietrasiak N."/>
            <person name="Ward R."/>
            <person name="Stajich J.E."/>
            <person name="Kurbessoian T."/>
        </authorList>
    </citation>
    <scope>NUCLEOTIDE SEQUENCE</scope>
    <source>
        <strain evidence="3">GSE-NOS-MK-12-04C</strain>
    </source>
</reference>
<feature type="signal peptide" evidence="2">
    <location>
        <begin position="1"/>
        <end position="31"/>
    </location>
</feature>
<proteinExistence type="predicted"/>
<evidence type="ECO:0000256" key="1">
    <source>
        <dbReference type="SAM" id="MobiDB-lite"/>
    </source>
</evidence>
<comment type="caution">
    <text evidence="3">The sequence shown here is derived from an EMBL/GenBank/DDBJ whole genome shotgun (WGS) entry which is preliminary data.</text>
</comment>
<keyword evidence="2" id="KW-0732">Signal</keyword>
<feature type="compositionally biased region" description="Basic and acidic residues" evidence="1">
    <location>
        <begin position="135"/>
        <end position="156"/>
    </location>
</feature>